<sequence>CYVLYAAAGLSSLCVTLLLTANRSRPRPLWSPVSPQPASRVGGGHGGGRWGLMAGSAPGRGLGMGQGKEAQQGELKITLSDLINGCYNSLQSVTPTL</sequence>
<gene>
    <name evidence="1" type="ORF">KUCAC02_013105</name>
</gene>
<feature type="non-terminal residue" evidence="1">
    <location>
        <position position="1"/>
    </location>
</feature>
<feature type="non-terminal residue" evidence="1">
    <location>
        <position position="97"/>
    </location>
</feature>
<organism evidence="1 2">
    <name type="scientific">Chaenocephalus aceratus</name>
    <name type="common">Blackfin icefish</name>
    <name type="synonym">Chaenichthys aceratus</name>
    <dbReference type="NCBI Taxonomy" id="36190"/>
    <lineage>
        <taxon>Eukaryota</taxon>
        <taxon>Metazoa</taxon>
        <taxon>Chordata</taxon>
        <taxon>Craniata</taxon>
        <taxon>Vertebrata</taxon>
        <taxon>Euteleostomi</taxon>
        <taxon>Actinopterygii</taxon>
        <taxon>Neopterygii</taxon>
        <taxon>Teleostei</taxon>
        <taxon>Neoteleostei</taxon>
        <taxon>Acanthomorphata</taxon>
        <taxon>Eupercaria</taxon>
        <taxon>Perciformes</taxon>
        <taxon>Notothenioidei</taxon>
        <taxon>Channichthyidae</taxon>
        <taxon>Chaenocephalus</taxon>
    </lineage>
</organism>
<accession>A0ACB9XEI7</accession>
<reference evidence="1" key="1">
    <citation type="submission" date="2022-05" db="EMBL/GenBank/DDBJ databases">
        <title>Chromosome-level genome of Chaenocephalus aceratus.</title>
        <authorList>
            <person name="Park H."/>
        </authorList>
    </citation>
    <scope>NUCLEOTIDE SEQUENCE</scope>
    <source>
        <strain evidence="1">KU_202001</strain>
    </source>
</reference>
<name>A0ACB9XEI7_CHAAC</name>
<dbReference type="EMBL" id="CM043791">
    <property type="protein sequence ID" value="KAI4824606.1"/>
    <property type="molecule type" value="Genomic_DNA"/>
</dbReference>
<comment type="caution">
    <text evidence="1">The sequence shown here is derived from an EMBL/GenBank/DDBJ whole genome shotgun (WGS) entry which is preliminary data.</text>
</comment>
<dbReference type="Proteomes" id="UP001057452">
    <property type="component" value="Chromosome 7"/>
</dbReference>
<protein>
    <submittedName>
        <fullName evidence="1">Uncharacterized protein</fullName>
    </submittedName>
</protein>
<evidence type="ECO:0000313" key="1">
    <source>
        <dbReference type="EMBL" id="KAI4824606.1"/>
    </source>
</evidence>
<evidence type="ECO:0000313" key="2">
    <source>
        <dbReference type="Proteomes" id="UP001057452"/>
    </source>
</evidence>
<keyword evidence="2" id="KW-1185">Reference proteome</keyword>
<proteinExistence type="predicted"/>